<dbReference type="InterPro" id="IPR027417">
    <property type="entry name" value="P-loop_NTPase"/>
</dbReference>
<dbReference type="Proteomes" id="UP001249851">
    <property type="component" value="Unassembled WGS sequence"/>
</dbReference>
<accession>A0AAD9UR24</accession>
<dbReference type="GO" id="GO:0003964">
    <property type="term" value="F:RNA-directed DNA polymerase activity"/>
    <property type="evidence" value="ECO:0007669"/>
    <property type="project" value="UniProtKB-KW"/>
</dbReference>
<dbReference type="InterPro" id="IPR000477">
    <property type="entry name" value="RT_dom"/>
</dbReference>
<evidence type="ECO:0000259" key="1">
    <source>
        <dbReference type="Pfam" id="PF00078"/>
    </source>
</evidence>
<keyword evidence="2" id="KW-0548">Nucleotidyltransferase</keyword>
<dbReference type="Gene3D" id="3.40.50.300">
    <property type="entry name" value="P-loop containing nucleotide triphosphate hydrolases"/>
    <property type="match status" value="1"/>
</dbReference>
<feature type="domain" description="Reverse transcriptase" evidence="1">
    <location>
        <begin position="236"/>
        <end position="379"/>
    </location>
</feature>
<keyword evidence="3" id="KW-1185">Reference proteome</keyword>
<reference evidence="2" key="2">
    <citation type="journal article" date="2023" name="Science">
        <title>Genomic signatures of disease resistance in endangered staghorn corals.</title>
        <authorList>
            <person name="Vollmer S.V."/>
            <person name="Selwyn J.D."/>
            <person name="Despard B.A."/>
            <person name="Roesel C.L."/>
        </authorList>
    </citation>
    <scope>NUCLEOTIDE SEQUENCE</scope>
    <source>
        <strain evidence="2">K2</strain>
    </source>
</reference>
<dbReference type="PANTHER" id="PTHR33332">
    <property type="entry name" value="REVERSE TRANSCRIPTASE DOMAIN-CONTAINING PROTEIN"/>
    <property type="match status" value="1"/>
</dbReference>
<name>A0AAD9UR24_ACRCE</name>
<comment type="caution">
    <text evidence="2">The sequence shown here is derived from an EMBL/GenBank/DDBJ whole genome shotgun (WGS) entry which is preliminary data.</text>
</comment>
<feature type="non-terminal residue" evidence="2">
    <location>
        <position position="1"/>
    </location>
</feature>
<keyword evidence="2" id="KW-0695">RNA-directed DNA polymerase</keyword>
<keyword evidence="2" id="KW-0808">Transferase</keyword>
<evidence type="ECO:0000313" key="2">
    <source>
        <dbReference type="EMBL" id="KAK2546708.1"/>
    </source>
</evidence>
<gene>
    <name evidence="2" type="ORF">P5673_033672</name>
</gene>
<reference evidence="2" key="1">
    <citation type="journal article" date="2023" name="G3 (Bethesda)">
        <title>Whole genome assembly and annotation of the endangered Caribbean coral Acropora cervicornis.</title>
        <authorList>
            <person name="Selwyn J.D."/>
            <person name="Vollmer S.V."/>
        </authorList>
    </citation>
    <scope>NUCLEOTIDE SEQUENCE</scope>
    <source>
        <strain evidence="2">K2</strain>
    </source>
</reference>
<evidence type="ECO:0000313" key="3">
    <source>
        <dbReference type="Proteomes" id="UP001249851"/>
    </source>
</evidence>
<dbReference type="SUPFAM" id="SSF52540">
    <property type="entry name" value="P-loop containing nucleoside triphosphate hydrolases"/>
    <property type="match status" value="1"/>
</dbReference>
<sequence length="832" mass="94790">LLSFESNSSNGSVLVVCPLKSIISDQIEETRSFGLTALEIEHPGIFKNLPRLPDILFTLAETVCADSFRDVMRNRQDVHLVVVDESHTIETWAGARDKKGNVFRSAYGELAVIRSFCKREVDKMIRNQVAPMREVYSGAYKRHFPAVTEVDNFEGVLPGGIMAVDLAGNYKPPHLARVNQVTETFCNVQWLKGIYKRKWVPWRGWSSTQIPKESVIYFDIQFHENYKLTKEAARYLCENNLIYSKQSGFGKLHSRETALIKIIDDLLFNLDNDRVSGMILINYCKAFDMVDHFVLQDKLYAYGLDNTSLTWFQSYLSDRHQFVSMSDKESTTSIIPHGVPQGSILGPLLFVLFINDLPLHVSSANTDLYADDTTLTCSVNWMDMDRLQTSLNAAVSETATGPFLNKETWLCDMSCSNDCTSDPGWNPGSDPSSNPGSKFRANLNSKHLLPYEENRETIMRGEQIKHTNNLGFNEIESESSARRAKSTILCQAEGSVRATDFFKFRYTWVVGGDEHQFEMLLTNLLRLVNQSRDKGASSWLNAMPLADQGFVLSKQEFRDALNLRYNLPLVDLTSLRECGDKFTVGPPSLIKRAGFVGQRHDGVRYLLTAFINKICNNVEIKPHLQPLETTFEGKLDIKAGGFWARRVTQVNSKFYQNKTTSEVFKEQEDQKKHKHQQREFDIEIFPLYLLGRALQKAHRMLKDTIFAVYEDIPKDLHLAEVNERREAQAIKDAKARQAKNYLSPILTLRLVQHALTVEERDILEQQELSTAGRFPCRFPGTNRTCLRDELYATGKMKEGIPDEPCEDDLMLSTRAEAKFFNHLQLGDAVFHS</sequence>
<organism evidence="2 3">
    <name type="scientific">Acropora cervicornis</name>
    <name type="common">Staghorn coral</name>
    <dbReference type="NCBI Taxonomy" id="6130"/>
    <lineage>
        <taxon>Eukaryota</taxon>
        <taxon>Metazoa</taxon>
        <taxon>Cnidaria</taxon>
        <taxon>Anthozoa</taxon>
        <taxon>Hexacorallia</taxon>
        <taxon>Scleractinia</taxon>
        <taxon>Astrocoeniina</taxon>
        <taxon>Acroporidae</taxon>
        <taxon>Acropora</taxon>
    </lineage>
</organism>
<dbReference type="Pfam" id="PF00078">
    <property type="entry name" value="RVT_1"/>
    <property type="match status" value="1"/>
</dbReference>
<dbReference type="EMBL" id="JARQWQ010000322">
    <property type="protein sequence ID" value="KAK2546708.1"/>
    <property type="molecule type" value="Genomic_DNA"/>
</dbReference>
<dbReference type="AlphaFoldDB" id="A0AAD9UR24"/>
<proteinExistence type="predicted"/>
<protein>
    <submittedName>
        <fullName evidence="2">RNA-directed DNA polymerase from transposon BS</fullName>
    </submittedName>
</protein>